<feature type="binding site" evidence="1">
    <location>
        <position position="284"/>
    </location>
    <ligand>
        <name>Mg(2+)</name>
        <dbReference type="ChEBI" id="CHEBI:18420"/>
        <label>1</label>
    </ligand>
</feature>
<name>A0A401ZVP5_9CHLR</name>
<evidence type="ECO:0000313" key="3">
    <source>
        <dbReference type="Proteomes" id="UP000287352"/>
    </source>
</evidence>
<feature type="binding site" evidence="1">
    <location>
        <position position="61"/>
    </location>
    <ligand>
        <name>Mg(2+)</name>
        <dbReference type="ChEBI" id="CHEBI:18420"/>
        <label>1</label>
    </ligand>
</feature>
<dbReference type="AlphaFoldDB" id="A0A401ZVP5"/>
<dbReference type="GO" id="GO:0046872">
    <property type="term" value="F:metal ion binding"/>
    <property type="evidence" value="ECO:0007669"/>
    <property type="project" value="UniProtKB-KW"/>
</dbReference>
<proteinExistence type="predicted"/>
<dbReference type="Gene3D" id="1.10.4080.10">
    <property type="entry name" value="ADP-ribosylation/Crystallin J1"/>
    <property type="match status" value="1"/>
</dbReference>
<dbReference type="Gene3D" id="2.60.120.560">
    <property type="entry name" value="Exo-inulinase, domain 1"/>
    <property type="match status" value="1"/>
</dbReference>
<keyword evidence="3" id="KW-1185">Reference proteome</keyword>
<comment type="cofactor">
    <cofactor evidence="1">
        <name>Mg(2+)</name>
        <dbReference type="ChEBI" id="CHEBI:18420"/>
    </cofactor>
    <text evidence="1">Binds 2 magnesium ions per subunit.</text>
</comment>
<reference evidence="3" key="1">
    <citation type="submission" date="2018-12" db="EMBL/GenBank/DDBJ databases">
        <title>Tengunoibacter tsumagoiensis gen. nov., sp. nov., Dictyobacter kobayashii sp. nov., D. alpinus sp. nov., and D. joshuensis sp. nov. and description of Dictyobacteraceae fam. nov. within the order Ktedonobacterales isolated from Tengu-no-mugimeshi.</title>
        <authorList>
            <person name="Wang C.M."/>
            <person name="Zheng Y."/>
            <person name="Sakai Y."/>
            <person name="Toyoda A."/>
            <person name="Minakuchi Y."/>
            <person name="Abe K."/>
            <person name="Yokota A."/>
            <person name="Yabe S."/>
        </authorList>
    </citation>
    <scope>NUCLEOTIDE SEQUENCE [LARGE SCALE GENOMIC DNA]</scope>
    <source>
        <strain evidence="3">Uno3</strain>
    </source>
</reference>
<dbReference type="InterPro" id="IPR005502">
    <property type="entry name" value="Ribosyl_crysJ1"/>
</dbReference>
<dbReference type="Gene3D" id="2.60.120.260">
    <property type="entry name" value="Galactose-binding domain-like"/>
    <property type="match status" value="1"/>
</dbReference>
<dbReference type="InterPro" id="IPR036705">
    <property type="entry name" value="Ribosyl_crysJ1_sf"/>
</dbReference>
<dbReference type="SUPFAM" id="SSF101478">
    <property type="entry name" value="ADP-ribosylglycohydrolase"/>
    <property type="match status" value="1"/>
</dbReference>
<feature type="binding site" evidence="1">
    <location>
        <position position="286"/>
    </location>
    <ligand>
        <name>Mg(2+)</name>
        <dbReference type="ChEBI" id="CHEBI:18420"/>
        <label>1</label>
    </ligand>
</feature>
<dbReference type="RefSeq" id="WP_245993984.1">
    <property type="nucleotide sequence ID" value="NZ_BIFR01000001.1"/>
</dbReference>
<dbReference type="EMBL" id="BIFR01000001">
    <property type="protein sequence ID" value="GCE10971.1"/>
    <property type="molecule type" value="Genomic_DNA"/>
</dbReference>
<gene>
    <name evidence="2" type="ORF">KTT_08300</name>
</gene>
<keyword evidence="1" id="KW-0479">Metal-binding</keyword>
<evidence type="ECO:0000256" key="1">
    <source>
        <dbReference type="PIRSR" id="PIRSR605502-1"/>
    </source>
</evidence>
<sequence length="711" mass="78393">MIETKDYVERVYAGVLGKIIGVYLGRPFEGWSYERIMEQLGEITTYVHDRLNLPLIVTDDDISGTFTFIRALADYDYSPELTAEQIGQSWLNYIIEKRTILWWGGIGLSTEHTAYLRLKKGIPAPYSGSAALNTQVVAEQIGAQIFIDGWGMIAPGEPELAAALAAKAGSVSHDGEAIYAAQVIAAMEAAAFKEQNIQKLLDIGLSVIPQDALIAHMIQDIRHWYTIDQDWRKTRERIVETYGYTKYGGGCHVIPNHAIIILALLYGENDFSRSLTIANTSGWDTDCNSGNVGCLLGIINGLPGIDSSSYDWRGPVADRMYLPTADGGRTITDAVQETLALVNTARALKGNAALHYKGGARFHFELPGSLQGFQLAGNSNNAHLENTVGHSQSGERSLAIHYTNPSAINDTELSSTSPLEVITATFIQPGNTQMSIYELMASPTLYAGQTVRLAISADEQNDAPVAVQLFIQHYQKDNTLATMAGPVVTLQAGQYEQLSWKIPSTHGTPIAVVGLNIHDTQTAKGTLYLDYLTWDGTPDLELSRSGEVNSMWEQAWVNAVDIFERWIPHHYCIIQNEGRGLLIQGTREWNSYRVNATVSPHLIVKTGLAAHVQGLRRYYALLLTDENSVQLVKVLDGEQILGEVPFQVETDHAYELSMEIIGNRIRAWINGQLQFDLYDTQRPLTSGAIALIIEEGRANFNNISIKPGETH</sequence>
<evidence type="ECO:0008006" key="4">
    <source>
        <dbReference type="Google" id="ProtNLM"/>
    </source>
</evidence>
<comment type="caution">
    <text evidence="2">The sequence shown here is derived from an EMBL/GenBank/DDBJ whole genome shotgun (WGS) entry which is preliminary data.</text>
</comment>
<accession>A0A401ZVP5</accession>
<dbReference type="Proteomes" id="UP000287352">
    <property type="component" value="Unassembled WGS sequence"/>
</dbReference>
<keyword evidence="1" id="KW-0460">Magnesium</keyword>
<dbReference type="Pfam" id="PF03747">
    <property type="entry name" value="ADP_ribosyl_GH"/>
    <property type="match status" value="1"/>
</dbReference>
<organism evidence="2 3">
    <name type="scientific">Tengunoibacter tsumagoiensis</name>
    <dbReference type="NCBI Taxonomy" id="2014871"/>
    <lineage>
        <taxon>Bacteria</taxon>
        <taxon>Bacillati</taxon>
        <taxon>Chloroflexota</taxon>
        <taxon>Ktedonobacteria</taxon>
        <taxon>Ktedonobacterales</taxon>
        <taxon>Dictyobacteraceae</taxon>
        <taxon>Tengunoibacter</taxon>
    </lineage>
</organism>
<feature type="binding site" evidence="1">
    <location>
        <position position="60"/>
    </location>
    <ligand>
        <name>Mg(2+)</name>
        <dbReference type="ChEBI" id="CHEBI:18420"/>
        <label>1</label>
    </ligand>
</feature>
<evidence type="ECO:0000313" key="2">
    <source>
        <dbReference type="EMBL" id="GCE10971.1"/>
    </source>
</evidence>
<protein>
    <recommendedName>
        <fullName evidence="4">ADP-ribosylglycohydrolase</fullName>
    </recommendedName>
</protein>